<dbReference type="InterPro" id="IPR036691">
    <property type="entry name" value="Endo/exonu/phosph_ase_sf"/>
</dbReference>
<comment type="caution">
    <text evidence="2">The sequence shown here is derived from an EMBL/GenBank/DDBJ whole genome shotgun (WGS) entry which is preliminary data.</text>
</comment>
<dbReference type="InterPro" id="IPR005135">
    <property type="entry name" value="Endo/exonuclease/phosphatase"/>
</dbReference>
<evidence type="ECO:0000259" key="1">
    <source>
        <dbReference type="Pfam" id="PF14529"/>
    </source>
</evidence>
<accession>A0A8J5CZ71</accession>
<dbReference type="Proteomes" id="UP000770661">
    <property type="component" value="Unassembled WGS sequence"/>
</dbReference>
<evidence type="ECO:0000313" key="2">
    <source>
        <dbReference type="EMBL" id="KAG0725926.1"/>
    </source>
</evidence>
<dbReference type="EMBL" id="JACEEZ010005061">
    <property type="protein sequence ID" value="KAG0725926.1"/>
    <property type="molecule type" value="Genomic_DNA"/>
</dbReference>
<dbReference type="Gene3D" id="3.60.10.10">
    <property type="entry name" value="Endonuclease/exonuclease/phosphatase"/>
    <property type="match status" value="1"/>
</dbReference>
<dbReference type="OrthoDB" id="1681765at2759"/>
<feature type="domain" description="Endonuclease/exonuclease/phosphatase" evidence="1">
    <location>
        <begin position="179"/>
        <end position="280"/>
    </location>
</feature>
<dbReference type="SUPFAM" id="SSF56219">
    <property type="entry name" value="DNase I-like"/>
    <property type="match status" value="1"/>
</dbReference>
<dbReference type="GO" id="GO:0003824">
    <property type="term" value="F:catalytic activity"/>
    <property type="evidence" value="ECO:0007669"/>
    <property type="project" value="InterPro"/>
</dbReference>
<dbReference type="AlphaFoldDB" id="A0A8J5CZ71"/>
<organism evidence="2 3">
    <name type="scientific">Chionoecetes opilio</name>
    <name type="common">Atlantic snow crab</name>
    <name type="synonym">Cancer opilio</name>
    <dbReference type="NCBI Taxonomy" id="41210"/>
    <lineage>
        <taxon>Eukaryota</taxon>
        <taxon>Metazoa</taxon>
        <taxon>Ecdysozoa</taxon>
        <taxon>Arthropoda</taxon>
        <taxon>Crustacea</taxon>
        <taxon>Multicrustacea</taxon>
        <taxon>Malacostraca</taxon>
        <taxon>Eumalacostraca</taxon>
        <taxon>Eucarida</taxon>
        <taxon>Decapoda</taxon>
        <taxon>Pleocyemata</taxon>
        <taxon>Brachyura</taxon>
        <taxon>Eubrachyura</taxon>
        <taxon>Majoidea</taxon>
        <taxon>Majidae</taxon>
        <taxon>Chionoecetes</taxon>
    </lineage>
</organism>
<gene>
    <name evidence="2" type="ORF">GWK47_037610</name>
</gene>
<protein>
    <recommendedName>
        <fullName evidence="1">Endonuclease/exonuclease/phosphatase domain-containing protein</fullName>
    </recommendedName>
</protein>
<reference evidence="2" key="1">
    <citation type="submission" date="2020-07" db="EMBL/GenBank/DDBJ databases">
        <title>The High-quality genome of the commercially important snow crab, Chionoecetes opilio.</title>
        <authorList>
            <person name="Jeong J.-H."/>
            <person name="Ryu S."/>
        </authorList>
    </citation>
    <scope>NUCLEOTIDE SEQUENCE</scope>
    <source>
        <strain evidence="2">MADBK_172401_WGS</strain>
        <tissue evidence="2">Digestive gland</tissue>
    </source>
</reference>
<sequence>MDALLEFEHFDLLDAAEAERIRLPRRIVKDRLDLFLSLTEEEFTSRFRLSKHSARTLLDDLNLPEANDAKETRNAVERAFGVMKRRFRYLSIPMRTSLDTTMATACTAAVLHNIARKFRDGLDDSDGEDGCAINGSTDRLTGCGAPRVECLGQHDKRKKFIAIVVYLTVEGHRAGRENRMKYNILKKIFRDHAGECVMVMGDMNAHLGMLGERINQNGEMLAEFIDELELENLNETVAEGRVTWNASNQESAIDCVGEWQNARRWIDEDGITDIVSDHTMLVVDCVMWSKSEPRVSQSQRPTQGHAAPHVCPMRPRSQLQIKYPSPVKRSPEKLKDVQDLMQYVIRDDPVYTKFFEDLIKDQEVEMGVVPRPAEEDPDDDFLDFCAFARVSSRRTT</sequence>
<proteinExistence type="predicted"/>
<keyword evidence="3" id="KW-1185">Reference proteome</keyword>
<dbReference type="Pfam" id="PF14529">
    <property type="entry name" value="Exo_endo_phos_2"/>
    <property type="match status" value="1"/>
</dbReference>
<evidence type="ECO:0000313" key="3">
    <source>
        <dbReference type="Proteomes" id="UP000770661"/>
    </source>
</evidence>
<name>A0A8J5CZ71_CHIOP</name>